<sequence length="76" mass="7947">MRSGSGTPLRPSVEATDSSSREHVAQSSKTAYVSNSLAGPYNFTGITFIITVGFSDNLVTMTFSGSAPEVPTSVML</sequence>
<organism evidence="2 3">
    <name type="scientific">Allacma fusca</name>
    <dbReference type="NCBI Taxonomy" id="39272"/>
    <lineage>
        <taxon>Eukaryota</taxon>
        <taxon>Metazoa</taxon>
        <taxon>Ecdysozoa</taxon>
        <taxon>Arthropoda</taxon>
        <taxon>Hexapoda</taxon>
        <taxon>Collembola</taxon>
        <taxon>Symphypleona</taxon>
        <taxon>Sminthuridae</taxon>
        <taxon>Allacma</taxon>
    </lineage>
</organism>
<accession>A0A8J2JKM0</accession>
<dbReference type="Proteomes" id="UP000708208">
    <property type="component" value="Unassembled WGS sequence"/>
</dbReference>
<name>A0A8J2JKM0_9HEXA</name>
<feature type="non-terminal residue" evidence="2">
    <location>
        <position position="1"/>
    </location>
</feature>
<reference evidence="2" key="1">
    <citation type="submission" date="2021-06" db="EMBL/GenBank/DDBJ databases">
        <authorList>
            <person name="Hodson N. C."/>
            <person name="Mongue J. A."/>
            <person name="Jaron S. K."/>
        </authorList>
    </citation>
    <scope>NUCLEOTIDE SEQUENCE</scope>
</reference>
<protein>
    <submittedName>
        <fullName evidence="2">Uncharacterized protein</fullName>
    </submittedName>
</protein>
<evidence type="ECO:0000256" key="1">
    <source>
        <dbReference type="SAM" id="MobiDB-lite"/>
    </source>
</evidence>
<comment type="caution">
    <text evidence="2">The sequence shown here is derived from an EMBL/GenBank/DDBJ whole genome shotgun (WGS) entry which is preliminary data.</text>
</comment>
<dbReference type="AlphaFoldDB" id="A0A8J2JKM0"/>
<keyword evidence="3" id="KW-1185">Reference proteome</keyword>
<feature type="region of interest" description="Disordered" evidence="1">
    <location>
        <begin position="1"/>
        <end position="29"/>
    </location>
</feature>
<evidence type="ECO:0000313" key="2">
    <source>
        <dbReference type="EMBL" id="CAG7721363.1"/>
    </source>
</evidence>
<feature type="non-terminal residue" evidence="2">
    <location>
        <position position="76"/>
    </location>
</feature>
<gene>
    <name evidence="2" type="ORF">AFUS01_LOCUS10584</name>
</gene>
<evidence type="ECO:0000313" key="3">
    <source>
        <dbReference type="Proteomes" id="UP000708208"/>
    </source>
</evidence>
<dbReference type="EMBL" id="CAJVCH010078871">
    <property type="protein sequence ID" value="CAG7721363.1"/>
    <property type="molecule type" value="Genomic_DNA"/>
</dbReference>
<proteinExistence type="predicted"/>